<gene>
    <name evidence="1" type="ORF">ACFQ2Z_02480</name>
</gene>
<comment type="caution">
    <text evidence="1">The sequence shown here is derived from an EMBL/GenBank/DDBJ whole genome shotgun (WGS) entry which is preliminary data.</text>
</comment>
<reference evidence="2" key="1">
    <citation type="journal article" date="2019" name="Int. J. Syst. Evol. Microbiol.">
        <title>The Global Catalogue of Microorganisms (GCM) 10K type strain sequencing project: providing services to taxonomists for standard genome sequencing and annotation.</title>
        <authorList>
            <consortium name="The Broad Institute Genomics Platform"/>
            <consortium name="The Broad Institute Genome Sequencing Center for Infectious Disease"/>
            <person name="Wu L."/>
            <person name="Ma J."/>
        </authorList>
    </citation>
    <scope>NUCLEOTIDE SEQUENCE [LARGE SCALE GENOMIC DNA]</scope>
    <source>
        <strain evidence="2">CCUG 48216</strain>
    </source>
</reference>
<keyword evidence="2" id="KW-1185">Reference proteome</keyword>
<organism evidence="1 2">
    <name type="scientific">Paenibacillus timonensis</name>
    <dbReference type="NCBI Taxonomy" id="225915"/>
    <lineage>
        <taxon>Bacteria</taxon>
        <taxon>Bacillati</taxon>
        <taxon>Bacillota</taxon>
        <taxon>Bacilli</taxon>
        <taxon>Bacillales</taxon>
        <taxon>Paenibacillaceae</taxon>
        <taxon>Paenibacillus</taxon>
    </lineage>
</organism>
<sequence length="189" mass="21655">MKRLIIVSVCLLAIVLGWYGKVKYDDLHASEIKYIGMKGYHGDWYDSRSHDSLILTFGDYDGMDNWSVHLKKGKEFIIKYEVTVTEGALRFEMKGKENKLLEYSGNKNGSISVHTKDDEEFQITTRGSKAKGNIRITIERICYIYNPQANEDPSIDLASIQKHHDGLGHASLGWAWTILLFRNYTTSEK</sequence>
<accession>A0ABW3S5Y4</accession>
<dbReference type="EMBL" id="JBHTKZ010000002">
    <property type="protein sequence ID" value="MFD1180216.1"/>
    <property type="molecule type" value="Genomic_DNA"/>
</dbReference>
<evidence type="ECO:0000313" key="2">
    <source>
        <dbReference type="Proteomes" id="UP001597211"/>
    </source>
</evidence>
<evidence type="ECO:0000313" key="1">
    <source>
        <dbReference type="EMBL" id="MFD1180216.1"/>
    </source>
</evidence>
<protein>
    <submittedName>
        <fullName evidence="1">Uncharacterized protein</fullName>
    </submittedName>
</protein>
<name>A0ABW3S5Y4_9BACL</name>
<proteinExistence type="predicted"/>
<dbReference type="Proteomes" id="UP001597211">
    <property type="component" value="Unassembled WGS sequence"/>
</dbReference>